<dbReference type="PANTHER" id="PTHR11712:SF322">
    <property type="entry name" value="POLYKETIDE BETA-KETOACYL SYNTHASE 2-RELATED"/>
    <property type="match status" value="1"/>
</dbReference>
<organism evidence="6 7">
    <name type="scientific">Ktedonobacter robiniae</name>
    <dbReference type="NCBI Taxonomy" id="2778365"/>
    <lineage>
        <taxon>Bacteria</taxon>
        <taxon>Bacillati</taxon>
        <taxon>Chloroflexota</taxon>
        <taxon>Ktedonobacteria</taxon>
        <taxon>Ktedonobacterales</taxon>
        <taxon>Ktedonobacteraceae</taxon>
        <taxon>Ktedonobacter</taxon>
    </lineage>
</organism>
<sequence length="424" mass="45470">MKIMANNQQRRVVVTGLGVVAPNGIGTANFWQASRDGISGITCLEPHENYAHANLPLWVAGAVRDFVTEDYIDRKLANRTDRMTHFAFAAIQEAIMDAGLDLAHENPRRVGAVIANAMGGVDFVLKQLHTLYTRGPRFVSAYTAIAWLNVANVGQAAIRYNIQGYCKTPVNDAVSGLNALGMAAGAIRRNTADMIIAGGCEAFLHPLLLRVLAQQGVCTTSDDPNAYRPFDQRATGLILAEGAGICILEEYEHARRRGATIYGELVGYGQTNEAQGLHAPSCDGTQYARAMCQALNQGRLQPSDLAYVQLDGRAHPASDQGEAEALRLAFDAESERIPVSVPRTSIGHSYAAAGAIDALTALLALKHGVIPPTLNCDDPDPRYHLDLVRNEARPIEHKDASSGVLVAGRGLGGSNVVLAFTREP</sequence>
<proteinExistence type="inferred from homology"/>
<reference evidence="6 7" key="1">
    <citation type="journal article" date="2021" name="Int. J. Syst. Evol. Microbiol.">
        <title>Reticulibacter mediterranei gen. nov., sp. nov., within the new family Reticulibacteraceae fam. nov., and Ktedonospora formicarum gen. nov., sp. nov., Ktedonobacter robiniae sp. nov., Dictyobacter formicarum sp. nov. and Dictyobacter arantiisoli sp. nov., belonging to the class Ktedonobacteria.</title>
        <authorList>
            <person name="Yabe S."/>
            <person name="Zheng Y."/>
            <person name="Wang C.M."/>
            <person name="Sakai Y."/>
            <person name="Abe K."/>
            <person name="Yokota A."/>
            <person name="Donadio S."/>
            <person name="Cavaletti L."/>
            <person name="Monciardini P."/>
        </authorList>
    </citation>
    <scope>NUCLEOTIDE SEQUENCE [LARGE SCALE GENOMIC DNA]</scope>
    <source>
        <strain evidence="6 7">SOSP1-30</strain>
    </source>
</reference>
<dbReference type="SUPFAM" id="SSF53901">
    <property type="entry name" value="Thiolase-like"/>
    <property type="match status" value="2"/>
</dbReference>
<dbReference type="InterPro" id="IPR020841">
    <property type="entry name" value="PKS_Beta-ketoAc_synthase_dom"/>
</dbReference>
<dbReference type="InterPro" id="IPR014030">
    <property type="entry name" value="Ketoacyl_synth_N"/>
</dbReference>
<keyword evidence="2 4" id="KW-0808">Transferase</keyword>
<dbReference type="SMART" id="SM00825">
    <property type="entry name" value="PKS_KS"/>
    <property type="match status" value="1"/>
</dbReference>
<dbReference type="Pfam" id="PF00109">
    <property type="entry name" value="ketoacyl-synt"/>
    <property type="match status" value="1"/>
</dbReference>
<evidence type="ECO:0000313" key="7">
    <source>
        <dbReference type="Proteomes" id="UP000654345"/>
    </source>
</evidence>
<dbReference type="PANTHER" id="PTHR11712">
    <property type="entry name" value="POLYKETIDE SYNTHASE-RELATED"/>
    <property type="match status" value="1"/>
</dbReference>
<dbReference type="Gene3D" id="3.40.47.10">
    <property type="match status" value="2"/>
</dbReference>
<comment type="caution">
    <text evidence="6">The sequence shown here is derived from an EMBL/GenBank/DDBJ whole genome shotgun (WGS) entry which is preliminary data.</text>
</comment>
<evidence type="ECO:0000313" key="6">
    <source>
        <dbReference type="EMBL" id="GHO54242.1"/>
    </source>
</evidence>
<protein>
    <submittedName>
        <fullName evidence="6">3-oxoacyl-[acyl-carrier-protein] synthase 2</fullName>
    </submittedName>
</protein>
<dbReference type="InterPro" id="IPR014031">
    <property type="entry name" value="Ketoacyl_synth_C"/>
</dbReference>
<dbReference type="Proteomes" id="UP000654345">
    <property type="component" value="Unassembled WGS sequence"/>
</dbReference>
<evidence type="ECO:0000256" key="3">
    <source>
        <dbReference type="ARBA" id="ARBA00023315"/>
    </source>
</evidence>
<keyword evidence="7" id="KW-1185">Reference proteome</keyword>
<evidence type="ECO:0000256" key="2">
    <source>
        <dbReference type="ARBA" id="ARBA00022679"/>
    </source>
</evidence>
<comment type="similarity">
    <text evidence="1 4">Belongs to the thiolase-like superfamily. Beta-ketoacyl-ACP synthases family.</text>
</comment>
<dbReference type="PROSITE" id="PS52004">
    <property type="entry name" value="KS3_2"/>
    <property type="match status" value="1"/>
</dbReference>
<evidence type="ECO:0000256" key="4">
    <source>
        <dbReference type="RuleBase" id="RU003694"/>
    </source>
</evidence>
<gene>
    <name evidence="6" type="ORF">KSB_27170</name>
</gene>
<name>A0ABQ3UNP8_9CHLR</name>
<dbReference type="RefSeq" id="WP_201370977.1">
    <property type="nucleotide sequence ID" value="NZ_BNJG01000001.1"/>
</dbReference>
<accession>A0ABQ3UNP8</accession>
<keyword evidence="3" id="KW-0012">Acyltransferase</keyword>
<dbReference type="InterPro" id="IPR016039">
    <property type="entry name" value="Thiolase-like"/>
</dbReference>
<dbReference type="Pfam" id="PF02801">
    <property type="entry name" value="Ketoacyl-synt_C"/>
    <property type="match status" value="1"/>
</dbReference>
<dbReference type="EMBL" id="BNJG01000001">
    <property type="protein sequence ID" value="GHO54242.1"/>
    <property type="molecule type" value="Genomic_DNA"/>
</dbReference>
<dbReference type="InterPro" id="IPR000794">
    <property type="entry name" value="Beta-ketoacyl_synthase"/>
</dbReference>
<evidence type="ECO:0000259" key="5">
    <source>
        <dbReference type="PROSITE" id="PS52004"/>
    </source>
</evidence>
<feature type="domain" description="Ketosynthase family 3 (KS3)" evidence="5">
    <location>
        <begin position="9"/>
        <end position="422"/>
    </location>
</feature>
<dbReference type="CDD" id="cd00834">
    <property type="entry name" value="KAS_I_II"/>
    <property type="match status" value="1"/>
</dbReference>
<evidence type="ECO:0000256" key="1">
    <source>
        <dbReference type="ARBA" id="ARBA00008467"/>
    </source>
</evidence>